<dbReference type="AlphaFoldDB" id="M2RDM2"/>
<protein>
    <recommendedName>
        <fullName evidence="4">CxC6 like cysteine cluster associated with KDZ domain-containing protein</fullName>
    </recommendedName>
</protein>
<keyword evidence="3" id="KW-1185">Reference proteome</keyword>
<proteinExistence type="predicted"/>
<evidence type="ECO:0000256" key="1">
    <source>
        <dbReference type="SAM" id="MobiDB-lite"/>
    </source>
</evidence>
<feature type="compositionally biased region" description="Acidic residues" evidence="1">
    <location>
        <begin position="97"/>
        <end position="115"/>
    </location>
</feature>
<accession>M2RDM2</accession>
<evidence type="ECO:0008006" key="4">
    <source>
        <dbReference type="Google" id="ProtNLM"/>
    </source>
</evidence>
<feature type="region of interest" description="Disordered" evidence="1">
    <location>
        <begin position="79"/>
        <end position="115"/>
    </location>
</feature>
<reference evidence="2 3" key="1">
    <citation type="journal article" date="2012" name="Proc. Natl. Acad. Sci. U.S.A.">
        <title>Comparative genomics of Ceriporiopsis subvermispora and Phanerochaete chrysosporium provide insight into selective ligninolysis.</title>
        <authorList>
            <person name="Fernandez-Fueyo E."/>
            <person name="Ruiz-Duenas F.J."/>
            <person name="Ferreira P."/>
            <person name="Floudas D."/>
            <person name="Hibbett D.S."/>
            <person name="Canessa P."/>
            <person name="Larrondo L.F."/>
            <person name="James T.Y."/>
            <person name="Seelenfreund D."/>
            <person name="Lobos S."/>
            <person name="Polanco R."/>
            <person name="Tello M."/>
            <person name="Honda Y."/>
            <person name="Watanabe T."/>
            <person name="Watanabe T."/>
            <person name="Ryu J.S."/>
            <person name="Kubicek C.P."/>
            <person name="Schmoll M."/>
            <person name="Gaskell J."/>
            <person name="Hammel K.E."/>
            <person name="St John F.J."/>
            <person name="Vanden Wymelenberg A."/>
            <person name="Sabat G."/>
            <person name="Splinter BonDurant S."/>
            <person name="Syed K."/>
            <person name="Yadav J.S."/>
            <person name="Doddapaneni H."/>
            <person name="Subramanian V."/>
            <person name="Lavin J.L."/>
            <person name="Oguiza J.A."/>
            <person name="Perez G."/>
            <person name="Pisabarro A.G."/>
            <person name="Ramirez L."/>
            <person name="Santoyo F."/>
            <person name="Master E."/>
            <person name="Coutinho P.M."/>
            <person name="Henrissat B."/>
            <person name="Lombard V."/>
            <person name="Magnuson J.K."/>
            <person name="Kuees U."/>
            <person name="Hori C."/>
            <person name="Igarashi K."/>
            <person name="Samejima M."/>
            <person name="Held B.W."/>
            <person name="Barry K.W."/>
            <person name="LaButti K.M."/>
            <person name="Lapidus A."/>
            <person name="Lindquist E.A."/>
            <person name="Lucas S.M."/>
            <person name="Riley R."/>
            <person name="Salamov A.A."/>
            <person name="Hoffmeister D."/>
            <person name="Schwenk D."/>
            <person name="Hadar Y."/>
            <person name="Yarden O."/>
            <person name="de Vries R.P."/>
            <person name="Wiebenga A."/>
            <person name="Stenlid J."/>
            <person name="Eastwood D."/>
            <person name="Grigoriev I.V."/>
            <person name="Berka R.M."/>
            <person name="Blanchette R.A."/>
            <person name="Kersten P."/>
            <person name="Martinez A.T."/>
            <person name="Vicuna R."/>
            <person name="Cullen D."/>
        </authorList>
    </citation>
    <scope>NUCLEOTIDE SEQUENCE [LARGE SCALE GENOMIC DNA]</scope>
    <source>
        <strain evidence="2 3">B</strain>
    </source>
</reference>
<organism evidence="2 3">
    <name type="scientific">Ceriporiopsis subvermispora (strain B)</name>
    <name type="common">White-rot fungus</name>
    <name type="synonym">Gelatoporia subvermispora</name>
    <dbReference type="NCBI Taxonomy" id="914234"/>
    <lineage>
        <taxon>Eukaryota</taxon>
        <taxon>Fungi</taxon>
        <taxon>Dikarya</taxon>
        <taxon>Basidiomycota</taxon>
        <taxon>Agaricomycotina</taxon>
        <taxon>Agaricomycetes</taxon>
        <taxon>Polyporales</taxon>
        <taxon>Gelatoporiaceae</taxon>
        <taxon>Gelatoporia</taxon>
    </lineage>
</organism>
<gene>
    <name evidence="2" type="ORF">CERSUDRAFT_66110</name>
</gene>
<name>M2RDM2_CERS8</name>
<sequence>MCRHVVENAKFNCGHHYPLRRQRVDCNRPWCTLSTSHEGRPHDHRQCATHMNPDVNLVMPEVSYQHPCNICLGQPPVPGNGMSGVRAGQDGAAHDSDDSDNSDEFSTEEEGGDGD</sequence>
<dbReference type="HOGENOM" id="CLU_2120808_0_0_1"/>
<dbReference type="Proteomes" id="UP000016930">
    <property type="component" value="Unassembled WGS sequence"/>
</dbReference>
<evidence type="ECO:0000313" key="3">
    <source>
        <dbReference type="Proteomes" id="UP000016930"/>
    </source>
</evidence>
<evidence type="ECO:0000313" key="2">
    <source>
        <dbReference type="EMBL" id="EMD36537.1"/>
    </source>
</evidence>
<dbReference type="EMBL" id="KB445798">
    <property type="protein sequence ID" value="EMD36537.1"/>
    <property type="molecule type" value="Genomic_DNA"/>
</dbReference>
<dbReference type="OrthoDB" id="3146759at2759"/>